<dbReference type="KEGG" id="abs:AZOBR_p430014"/>
<dbReference type="EMBL" id="HE577331">
    <property type="protein sequence ID" value="CCD03235.1"/>
    <property type="molecule type" value="Genomic_DNA"/>
</dbReference>
<dbReference type="RefSeq" id="WP_014199737.1">
    <property type="nucleotide sequence ID" value="NC_016596.1"/>
</dbReference>
<reference evidence="1 2" key="1">
    <citation type="journal article" date="2011" name="PLoS Genet.">
        <title>Azospirillum genomes reveal transition of bacteria from aquatic to terrestrial environments.</title>
        <authorList>
            <person name="Wisniewski-Dye F."/>
            <person name="Borziak K."/>
            <person name="Khalsa-Moyers G."/>
            <person name="Alexandre G."/>
            <person name="Sukharnikov L.O."/>
            <person name="Wuichet K."/>
            <person name="Hurst G.B."/>
            <person name="McDonald W.H."/>
            <person name="Robertson J.S."/>
            <person name="Barbe V."/>
            <person name="Calteau A."/>
            <person name="Rouy Z."/>
            <person name="Mangenot S."/>
            <person name="Prigent-Combaret C."/>
            <person name="Normand P."/>
            <person name="Boyer M."/>
            <person name="Siguier P."/>
            <person name="Dessaux Y."/>
            <person name="Elmerich C."/>
            <person name="Condemine G."/>
            <person name="Krishnen G."/>
            <person name="Kennedy I."/>
            <person name="Paterson A.H."/>
            <person name="Gonzalez V."/>
            <person name="Mavingui P."/>
            <person name="Zhulin I.B."/>
        </authorList>
    </citation>
    <scope>NUCLEOTIDE SEQUENCE [LARGE SCALE GENOMIC DNA]</scope>
    <source>
        <strain evidence="1 2">Sp245</strain>
    </source>
</reference>
<evidence type="ECO:0000313" key="2">
    <source>
        <dbReference type="Proteomes" id="UP000007319"/>
    </source>
</evidence>
<evidence type="ECO:0000313" key="1">
    <source>
        <dbReference type="EMBL" id="CCD03235.1"/>
    </source>
</evidence>
<dbReference type="AlphaFoldDB" id="A0A9P1K0D3"/>
<name>A0A9P1K0D3_9PROT</name>
<accession>A0A9P1K0D3</accession>
<organism evidence="1 2">
    <name type="scientific">Azospirillum baldaniorum</name>
    <dbReference type="NCBI Taxonomy" id="1064539"/>
    <lineage>
        <taxon>Bacteria</taxon>
        <taxon>Pseudomonadati</taxon>
        <taxon>Pseudomonadota</taxon>
        <taxon>Alphaproteobacteria</taxon>
        <taxon>Rhodospirillales</taxon>
        <taxon>Azospirillaceae</taxon>
        <taxon>Azospirillum</taxon>
    </lineage>
</organism>
<keyword evidence="1" id="KW-0614">Plasmid</keyword>
<sequence>MHLEFGQRDRRLAWAVWDLLLSNHTKEPGWCRRKTIDTIKGDDELTDNFRSVAVAGADAWVDEVARIRRHQYQRRRHQERGLGRRIEGSAELCAAAITELLPTWRAWGRMLIDAGAAPQMEG</sequence>
<dbReference type="Proteomes" id="UP000007319">
    <property type="component" value="Plasmid AZOBR_p4"/>
</dbReference>
<geneLocation type="plasmid" evidence="1 2">
    <name>AZOBR_p4</name>
</geneLocation>
<protein>
    <submittedName>
        <fullName evidence="1">Uncharacterized protein</fullName>
    </submittedName>
</protein>
<keyword evidence="2" id="KW-1185">Reference proteome</keyword>
<gene>
    <name evidence="1" type="ORF">AZOBR_p430014</name>
</gene>
<proteinExistence type="predicted"/>